<dbReference type="EMBL" id="CP036265">
    <property type="protein sequence ID" value="QDT14637.1"/>
    <property type="molecule type" value="Genomic_DNA"/>
</dbReference>
<keyword evidence="11 15" id="KW-0407">Ion channel</keyword>
<dbReference type="Proteomes" id="UP000318741">
    <property type="component" value="Chromosome"/>
</dbReference>
<keyword evidence="9" id="KW-0406">Ion transport</keyword>
<gene>
    <name evidence="15" type="ORF">CA12_07130</name>
</gene>
<feature type="transmembrane region" description="Helical" evidence="13">
    <location>
        <begin position="229"/>
        <end position="251"/>
    </location>
</feature>
<feature type="region of interest" description="Disordered" evidence="12">
    <location>
        <begin position="254"/>
        <end position="283"/>
    </location>
</feature>
<keyword evidence="4 13" id="KW-0812">Transmembrane</keyword>
<keyword evidence="7" id="KW-0630">Potassium</keyword>
<accession>A0A517P5I6</accession>
<keyword evidence="6" id="KW-0851">Voltage-gated channel</keyword>
<sequence length="283" mass="31206">MTKSRPDAPFSLAADDSFGKSRLRGLRLRLYIIIFESDTPAGKAFDVGVIALILASVAAVMAESVQPINLRYGEQLRAAEWVFTVLFTMEYLLRLYCVGYKMRYALSFFGVVDLLAVLPGYVALLFPGARYLTVVRLLRVLRVFRVLKLAVYMSETTELSRALIASRRKIEVFTVCVLTLVVILGSMMYLIEGEENGFTSIPRSIYWAIVTLTTVGYGDISPRTNLGQFLAAAIMLLGYSILAVPTGIVTAEMSRPHPDKPVPTPAGPPEPPPNYCKHCGGKL</sequence>
<dbReference type="GO" id="GO:0005249">
    <property type="term" value="F:voltage-gated potassium channel activity"/>
    <property type="evidence" value="ECO:0007669"/>
    <property type="project" value="InterPro"/>
</dbReference>
<dbReference type="Gene3D" id="1.20.120.350">
    <property type="entry name" value="Voltage-gated potassium channels. Chain C"/>
    <property type="match status" value="1"/>
</dbReference>
<evidence type="ECO:0000256" key="7">
    <source>
        <dbReference type="ARBA" id="ARBA00022958"/>
    </source>
</evidence>
<name>A0A517P5I6_9PLAN</name>
<dbReference type="PRINTS" id="PR00169">
    <property type="entry name" value="KCHANNEL"/>
</dbReference>
<reference evidence="15 16" key="1">
    <citation type="submission" date="2019-02" db="EMBL/GenBank/DDBJ databases">
        <title>Deep-cultivation of Planctomycetes and their phenomic and genomic characterization uncovers novel biology.</title>
        <authorList>
            <person name="Wiegand S."/>
            <person name="Jogler M."/>
            <person name="Boedeker C."/>
            <person name="Pinto D."/>
            <person name="Vollmers J."/>
            <person name="Rivas-Marin E."/>
            <person name="Kohn T."/>
            <person name="Peeters S.H."/>
            <person name="Heuer A."/>
            <person name="Rast P."/>
            <person name="Oberbeckmann S."/>
            <person name="Bunk B."/>
            <person name="Jeske O."/>
            <person name="Meyerdierks A."/>
            <person name="Storesund J.E."/>
            <person name="Kallscheuer N."/>
            <person name="Luecker S."/>
            <person name="Lage O.M."/>
            <person name="Pohl T."/>
            <person name="Merkel B.J."/>
            <person name="Hornburger P."/>
            <person name="Mueller R.-W."/>
            <person name="Bruemmer F."/>
            <person name="Labrenz M."/>
            <person name="Spormann A.M."/>
            <person name="Op den Camp H."/>
            <person name="Overmann J."/>
            <person name="Amann R."/>
            <person name="Jetten M.S.M."/>
            <person name="Mascher T."/>
            <person name="Medema M.H."/>
            <person name="Devos D.P."/>
            <person name="Kaster A.-K."/>
            <person name="Ovreas L."/>
            <person name="Rohde M."/>
            <person name="Galperin M.Y."/>
            <person name="Jogler C."/>
        </authorList>
    </citation>
    <scope>NUCLEOTIDE SEQUENCE [LARGE SCALE GENOMIC DNA]</scope>
    <source>
        <strain evidence="15 16">CA12</strain>
    </source>
</reference>
<proteinExistence type="predicted"/>
<evidence type="ECO:0000313" key="15">
    <source>
        <dbReference type="EMBL" id="QDT14637.1"/>
    </source>
</evidence>
<evidence type="ECO:0000256" key="5">
    <source>
        <dbReference type="ARBA" id="ARBA00022826"/>
    </source>
</evidence>
<evidence type="ECO:0000313" key="16">
    <source>
        <dbReference type="Proteomes" id="UP000318741"/>
    </source>
</evidence>
<keyword evidence="8 13" id="KW-1133">Transmembrane helix</keyword>
<keyword evidence="3" id="KW-0633">Potassium transport</keyword>
<dbReference type="PANTHER" id="PTHR11537:SF254">
    <property type="entry name" value="POTASSIUM VOLTAGE-GATED CHANNEL PROTEIN SHAB"/>
    <property type="match status" value="1"/>
</dbReference>
<evidence type="ECO:0000256" key="6">
    <source>
        <dbReference type="ARBA" id="ARBA00022882"/>
    </source>
</evidence>
<dbReference type="InterPro" id="IPR028325">
    <property type="entry name" value="VG_K_chnl"/>
</dbReference>
<dbReference type="PANTHER" id="PTHR11537">
    <property type="entry name" value="VOLTAGE-GATED POTASSIUM CHANNEL"/>
    <property type="match status" value="1"/>
</dbReference>
<evidence type="ECO:0000256" key="9">
    <source>
        <dbReference type="ARBA" id="ARBA00023065"/>
    </source>
</evidence>
<evidence type="ECO:0000256" key="12">
    <source>
        <dbReference type="SAM" id="MobiDB-lite"/>
    </source>
</evidence>
<dbReference type="Gene3D" id="1.10.287.70">
    <property type="match status" value="1"/>
</dbReference>
<evidence type="ECO:0000256" key="4">
    <source>
        <dbReference type="ARBA" id="ARBA00022692"/>
    </source>
</evidence>
<evidence type="ECO:0000256" key="2">
    <source>
        <dbReference type="ARBA" id="ARBA00022448"/>
    </source>
</evidence>
<keyword evidence="5" id="KW-0631">Potassium channel</keyword>
<dbReference type="GO" id="GO:0001508">
    <property type="term" value="P:action potential"/>
    <property type="evidence" value="ECO:0007669"/>
    <property type="project" value="TreeGrafter"/>
</dbReference>
<evidence type="ECO:0000256" key="10">
    <source>
        <dbReference type="ARBA" id="ARBA00023136"/>
    </source>
</evidence>
<feature type="compositionally biased region" description="Pro residues" evidence="12">
    <location>
        <begin position="261"/>
        <end position="274"/>
    </location>
</feature>
<organism evidence="15 16">
    <name type="scientific">Alienimonas californiensis</name>
    <dbReference type="NCBI Taxonomy" id="2527989"/>
    <lineage>
        <taxon>Bacteria</taxon>
        <taxon>Pseudomonadati</taxon>
        <taxon>Planctomycetota</taxon>
        <taxon>Planctomycetia</taxon>
        <taxon>Planctomycetales</taxon>
        <taxon>Planctomycetaceae</taxon>
        <taxon>Alienimonas</taxon>
    </lineage>
</organism>
<keyword evidence="2" id="KW-0813">Transport</keyword>
<evidence type="ECO:0000256" key="3">
    <source>
        <dbReference type="ARBA" id="ARBA00022538"/>
    </source>
</evidence>
<protein>
    <submittedName>
        <fullName evidence="15">Cyclic nucleotide-gated potassium channel</fullName>
    </submittedName>
</protein>
<dbReference type="AlphaFoldDB" id="A0A517P5I6"/>
<evidence type="ECO:0000256" key="8">
    <source>
        <dbReference type="ARBA" id="ARBA00022989"/>
    </source>
</evidence>
<dbReference type="KEGG" id="acaf:CA12_07130"/>
<evidence type="ECO:0000256" key="13">
    <source>
        <dbReference type="SAM" id="Phobius"/>
    </source>
</evidence>
<dbReference type="InterPro" id="IPR027359">
    <property type="entry name" value="Volt_channel_dom_sf"/>
</dbReference>
<dbReference type="SUPFAM" id="SSF81324">
    <property type="entry name" value="Voltage-gated potassium channels"/>
    <property type="match status" value="1"/>
</dbReference>
<dbReference type="InterPro" id="IPR005821">
    <property type="entry name" value="Ion_trans_dom"/>
</dbReference>
<dbReference type="GO" id="GO:0008076">
    <property type="term" value="C:voltage-gated potassium channel complex"/>
    <property type="evidence" value="ECO:0007669"/>
    <property type="project" value="InterPro"/>
</dbReference>
<feature type="transmembrane region" description="Helical" evidence="13">
    <location>
        <begin position="172"/>
        <end position="191"/>
    </location>
</feature>
<feature type="domain" description="Ion transport" evidence="14">
    <location>
        <begin position="43"/>
        <end position="253"/>
    </location>
</feature>
<feature type="transmembrane region" description="Helical" evidence="13">
    <location>
        <begin position="104"/>
        <end position="125"/>
    </location>
</feature>
<keyword evidence="10 13" id="KW-0472">Membrane</keyword>
<evidence type="ECO:0000259" key="14">
    <source>
        <dbReference type="Pfam" id="PF00520"/>
    </source>
</evidence>
<comment type="subcellular location">
    <subcellularLocation>
        <location evidence="1">Membrane</location>
        <topology evidence="1">Multi-pass membrane protein</topology>
    </subcellularLocation>
</comment>
<keyword evidence="16" id="KW-1185">Reference proteome</keyword>
<dbReference type="Pfam" id="PF00520">
    <property type="entry name" value="Ion_trans"/>
    <property type="match status" value="1"/>
</dbReference>
<evidence type="ECO:0000256" key="11">
    <source>
        <dbReference type="ARBA" id="ARBA00023303"/>
    </source>
</evidence>
<evidence type="ECO:0000256" key="1">
    <source>
        <dbReference type="ARBA" id="ARBA00004141"/>
    </source>
</evidence>